<keyword evidence="2" id="KW-0808">Transferase</keyword>
<keyword evidence="2" id="KW-0489">Methyltransferase</keyword>
<gene>
    <name evidence="2" type="ORF">D3H35_08100</name>
</gene>
<evidence type="ECO:0000259" key="1">
    <source>
        <dbReference type="Pfam" id="PF13649"/>
    </source>
</evidence>
<evidence type="ECO:0000313" key="2">
    <source>
        <dbReference type="EMBL" id="RIE03918.1"/>
    </source>
</evidence>
<dbReference type="OrthoDB" id="9811589at2"/>
<dbReference type="PANTHER" id="PTHR43591:SF110">
    <property type="entry name" value="RHODANESE DOMAIN-CONTAINING PROTEIN"/>
    <property type="match status" value="1"/>
</dbReference>
<dbReference type="Proteomes" id="UP000266340">
    <property type="component" value="Unassembled WGS sequence"/>
</dbReference>
<protein>
    <submittedName>
        <fullName evidence="2">Class I SAM-dependent methyltransferase</fullName>
    </submittedName>
</protein>
<dbReference type="InterPro" id="IPR041698">
    <property type="entry name" value="Methyltransf_25"/>
</dbReference>
<reference evidence="2 3" key="1">
    <citation type="submission" date="2018-09" db="EMBL/GenBank/DDBJ databases">
        <title>Cohnella cavernae sp. nov., isolated from a karst cave.</title>
        <authorList>
            <person name="Zhu H."/>
        </authorList>
    </citation>
    <scope>NUCLEOTIDE SEQUENCE [LARGE SCALE GENOMIC DNA]</scope>
    <source>
        <strain evidence="2 3">K2E09-144</strain>
    </source>
</reference>
<keyword evidence="3" id="KW-1185">Reference proteome</keyword>
<dbReference type="GO" id="GO:0032259">
    <property type="term" value="P:methylation"/>
    <property type="evidence" value="ECO:0007669"/>
    <property type="project" value="UniProtKB-KW"/>
</dbReference>
<comment type="caution">
    <text evidence="2">The sequence shown here is derived from an EMBL/GenBank/DDBJ whole genome shotgun (WGS) entry which is preliminary data.</text>
</comment>
<dbReference type="EMBL" id="QXJM01000029">
    <property type="protein sequence ID" value="RIE03918.1"/>
    <property type="molecule type" value="Genomic_DNA"/>
</dbReference>
<dbReference type="PANTHER" id="PTHR43591">
    <property type="entry name" value="METHYLTRANSFERASE"/>
    <property type="match status" value="1"/>
</dbReference>
<dbReference type="Pfam" id="PF13649">
    <property type="entry name" value="Methyltransf_25"/>
    <property type="match status" value="1"/>
</dbReference>
<dbReference type="RefSeq" id="WP_119148594.1">
    <property type="nucleotide sequence ID" value="NZ_JBHSOV010000006.1"/>
</dbReference>
<organism evidence="2 3">
    <name type="scientific">Cohnella faecalis</name>
    <dbReference type="NCBI Taxonomy" id="2315694"/>
    <lineage>
        <taxon>Bacteria</taxon>
        <taxon>Bacillati</taxon>
        <taxon>Bacillota</taxon>
        <taxon>Bacilli</taxon>
        <taxon>Bacillales</taxon>
        <taxon>Paenibacillaceae</taxon>
        <taxon>Cohnella</taxon>
    </lineage>
</organism>
<name>A0A398CT29_9BACL</name>
<dbReference type="AlphaFoldDB" id="A0A398CT29"/>
<dbReference type="CDD" id="cd02440">
    <property type="entry name" value="AdoMet_MTases"/>
    <property type="match status" value="1"/>
</dbReference>
<dbReference type="InterPro" id="IPR029063">
    <property type="entry name" value="SAM-dependent_MTases_sf"/>
</dbReference>
<feature type="domain" description="Methyltransferase" evidence="1">
    <location>
        <begin position="44"/>
        <end position="138"/>
    </location>
</feature>
<dbReference type="Gene3D" id="3.40.50.150">
    <property type="entry name" value="Vaccinia Virus protein VP39"/>
    <property type="match status" value="1"/>
</dbReference>
<sequence length="247" mass="27856">MGEWYEDSFGEDYIIVYRHRSLANAEREIRSMTGWMSLPEGAEVLDVGCGTGRHAEALRALGYKVTGLDLSPVLLNEAKKKDSKGLIKWVQGDMRSIPFADGSFEAVVNWFTSFGYFKDDADNDKALSEMSRVLVPGGKFLIDFLNAAHVKENLVPYSERLDGAAGLRISERRSIEGDFVVKRIEITPETGEPRRYEERVRLIGLERFRSMAKQTGLTIEAVRGGYEGESYDERKSARLIMTGRRAE</sequence>
<proteinExistence type="predicted"/>
<dbReference type="SUPFAM" id="SSF53335">
    <property type="entry name" value="S-adenosyl-L-methionine-dependent methyltransferases"/>
    <property type="match status" value="1"/>
</dbReference>
<accession>A0A398CT29</accession>
<dbReference type="GO" id="GO:0008168">
    <property type="term" value="F:methyltransferase activity"/>
    <property type="evidence" value="ECO:0007669"/>
    <property type="project" value="UniProtKB-KW"/>
</dbReference>
<evidence type="ECO:0000313" key="3">
    <source>
        <dbReference type="Proteomes" id="UP000266340"/>
    </source>
</evidence>
<dbReference type="Gene3D" id="2.20.25.110">
    <property type="entry name" value="S-adenosyl-L-methionine-dependent methyltransferases"/>
    <property type="match status" value="1"/>
</dbReference>